<dbReference type="EMBL" id="LC125394">
    <property type="protein sequence ID" value="BAV93944.1"/>
    <property type="molecule type" value="mRNA"/>
</dbReference>
<keyword evidence="9" id="KW-0472">Membrane</keyword>
<dbReference type="GO" id="GO:0005737">
    <property type="term" value="C:cytoplasm"/>
    <property type="evidence" value="ECO:0007669"/>
    <property type="project" value="TreeGrafter"/>
</dbReference>
<feature type="binding site" description="axial binding residue" evidence="7">
    <location>
        <position position="433"/>
    </location>
    <ligand>
        <name>heme</name>
        <dbReference type="ChEBI" id="CHEBI:30413"/>
    </ligand>
    <ligandPart>
        <name>Fe</name>
        <dbReference type="ChEBI" id="CHEBI:18248"/>
    </ligandPart>
</feature>
<keyword evidence="4 8" id="KW-0560">Oxidoreductase</keyword>
<dbReference type="GO" id="GO:0006082">
    <property type="term" value="P:organic acid metabolic process"/>
    <property type="evidence" value="ECO:0007669"/>
    <property type="project" value="TreeGrafter"/>
</dbReference>
<dbReference type="InterPro" id="IPR001128">
    <property type="entry name" value="Cyt_P450"/>
</dbReference>
<dbReference type="SUPFAM" id="SSF48264">
    <property type="entry name" value="Cytochrome P450"/>
    <property type="match status" value="1"/>
</dbReference>
<gene>
    <name evidence="10" type="primary">cyp3201g1</name>
</gene>
<dbReference type="PANTHER" id="PTHR24300:SF403">
    <property type="entry name" value="CYTOCHROME P450 306A1"/>
    <property type="match status" value="1"/>
</dbReference>
<feature type="transmembrane region" description="Helical" evidence="9">
    <location>
        <begin position="6"/>
        <end position="22"/>
    </location>
</feature>
<keyword evidence="5 7" id="KW-0408">Iron</keyword>
<dbReference type="InterPro" id="IPR002401">
    <property type="entry name" value="Cyt_P450_E_grp-I"/>
</dbReference>
<name>A0A1J1E8T6_9MYRI</name>
<comment type="similarity">
    <text evidence="2 8">Belongs to the cytochrome P450 family.</text>
</comment>
<dbReference type="PROSITE" id="PS00086">
    <property type="entry name" value="CYTOCHROME_P450"/>
    <property type="match status" value="1"/>
</dbReference>
<dbReference type="GO" id="GO:0008395">
    <property type="term" value="F:steroid hydroxylase activity"/>
    <property type="evidence" value="ECO:0007669"/>
    <property type="project" value="TreeGrafter"/>
</dbReference>
<dbReference type="InterPro" id="IPR036396">
    <property type="entry name" value="Cyt_P450_sf"/>
</dbReference>
<keyword evidence="7 8" id="KW-0349">Heme</keyword>
<evidence type="ECO:0000256" key="5">
    <source>
        <dbReference type="ARBA" id="ARBA00023004"/>
    </source>
</evidence>
<dbReference type="GO" id="GO:0006805">
    <property type="term" value="P:xenobiotic metabolic process"/>
    <property type="evidence" value="ECO:0007669"/>
    <property type="project" value="TreeGrafter"/>
</dbReference>
<keyword evidence="9" id="KW-0812">Transmembrane</keyword>
<evidence type="ECO:0000256" key="6">
    <source>
        <dbReference type="ARBA" id="ARBA00023033"/>
    </source>
</evidence>
<dbReference type="InterPro" id="IPR017972">
    <property type="entry name" value="Cyt_P450_CS"/>
</dbReference>
<dbReference type="GO" id="GO:0005506">
    <property type="term" value="F:iron ion binding"/>
    <property type="evidence" value="ECO:0007669"/>
    <property type="project" value="InterPro"/>
</dbReference>
<dbReference type="PRINTS" id="PR00463">
    <property type="entry name" value="EP450I"/>
</dbReference>
<protein>
    <submittedName>
        <fullName evidence="10">Cytochrome P450 3201G1</fullName>
    </submittedName>
</protein>
<keyword evidence="3 7" id="KW-0479">Metal-binding</keyword>
<evidence type="ECO:0000256" key="8">
    <source>
        <dbReference type="RuleBase" id="RU000461"/>
    </source>
</evidence>
<keyword evidence="9" id="KW-1133">Transmembrane helix</keyword>
<reference evidence="10" key="1">
    <citation type="journal article" date="2017" name="FEBS Open Bio">
        <title>A novel cytochrome P450, CYP3201B1, is involved in (R)-mandelonitrile biosynthesis in a cyanogenic millipede.</title>
        <authorList>
            <person name="Yamaguchi T."/>
            <person name="Kuwahara Y."/>
            <person name="Asano Y."/>
        </authorList>
    </citation>
    <scope>NUCLEOTIDE SEQUENCE</scope>
</reference>
<organism evidence="10">
    <name type="scientific">Chamberlinius hualienensis</name>
    <dbReference type="NCBI Taxonomy" id="1551368"/>
    <lineage>
        <taxon>Eukaryota</taxon>
        <taxon>Metazoa</taxon>
        <taxon>Ecdysozoa</taxon>
        <taxon>Arthropoda</taxon>
        <taxon>Myriapoda</taxon>
        <taxon>Diplopoda</taxon>
        <taxon>Helminthomorpha</taxon>
        <taxon>Polydesmida</taxon>
        <taxon>Paradoxosomatidae</taxon>
        <taxon>Chamberlinius</taxon>
    </lineage>
</organism>
<keyword evidence="6 8" id="KW-0503">Monooxygenase</keyword>
<comment type="cofactor">
    <cofactor evidence="1 7">
        <name>heme</name>
        <dbReference type="ChEBI" id="CHEBI:30413"/>
    </cofactor>
</comment>
<evidence type="ECO:0000256" key="1">
    <source>
        <dbReference type="ARBA" id="ARBA00001971"/>
    </source>
</evidence>
<dbReference type="PANTHER" id="PTHR24300">
    <property type="entry name" value="CYTOCHROME P450 508A4-RELATED"/>
    <property type="match status" value="1"/>
</dbReference>
<dbReference type="GO" id="GO:0020037">
    <property type="term" value="F:heme binding"/>
    <property type="evidence" value="ECO:0007669"/>
    <property type="project" value="InterPro"/>
</dbReference>
<dbReference type="AlphaFoldDB" id="A0A1J1E8T6"/>
<dbReference type="FunFam" id="1.10.630.10:FF:000036">
    <property type="entry name" value="CYtochrome P450 family"/>
    <property type="match status" value="1"/>
</dbReference>
<proteinExistence type="evidence at transcript level"/>
<dbReference type="PRINTS" id="PR00385">
    <property type="entry name" value="P450"/>
</dbReference>
<dbReference type="Gene3D" id="1.10.630.10">
    <property type="entry name" value="Cytochrome P450"/>
    <property type="match status" value="1"/>
</dbReference>
<evidence type="ECO:0000256" key="7">
    <source>
        <dbReference type="PIRSR" id="PIRSR602401-1"/>
    </source>
</evidence>
<evidence type="ECO:0000256" key="2">
    <source>
        <dbReference type="ARBA" id="ARBA00010617"/>
    </source>
</evidence>
<evidence type="ECO:0000256" key="9">
    <source>
        <dbReference type="SAM" id="Phobius"/>
    </source>
</evidence>
<sequence length="489" mass="56763">MAFYIWSFTFSLIIAAFIKWLIQRIKIITKLPPGPWGLPLVGYLPWIKTAAYECFMDIGKRYGGLFCLNLGNETIVILNDWKAVKATLIDQQNIFSGRKYFHINKAFMQNKNVVASDGKPWKNQRKLTIQCLKNIGLLKKSMESRIVHLAQEVTEKISQYNIRYAPMMSMFFSSILQTHWKLISETPIDVSKLDQYETSVKELFKRFRLDSPLLVFEWLRFIPPNGFGYKELMKANDVIIKTLKKTINSHLSNWKDGDANDFIDYYIAEIKRQEVPEEPFTVDNLLGSLWDMFVAGIDTTSTTLQWAFLFLAFEQDAQRKVQQELDKVVGRFRMPSLGDFTQLPYTEALIMEVHRKQVLVPLSVPHRTIEDAKVLGYVIPKGTTCLQNIYAIHHDPTLWDEPDVFKPERFLDQNNKVIWPPYFMPFSVGARSCIGQNLAQMELKIIISHLLHKFNFKLPLSKGKPTLEVDQGFSLQPFPYSLLIELRED</sequence>
<dbReference type="GO" id="GO:0016712">
    <property type="term" value="F:oxidoreductase activity, acting on paired donors, with incorporation or reduction of molecular oxygen, reduced flavin or flavoprotein as one donor, and incorporation of one atom of oxygen"/>
    <property type="evidence" value="ECO:0007669"/>
    <property type="project" value="TreeGrafter"/>
</dbReference>
<accession>A0A1J1E8T6</accession>
<dbReference type="InterPro" id="IPR050182">
    <property type="entry name" value="Cytochrome_P450_fam2"/>
</dbReference>
<evidence type="ECO:0000313" key="10">
    <source>
        <dbReference type="EMBL" id="BAV93944.1"/>
    </source>
</evidence>
<evidence type="ECO:0000256" key="4">
    <source>
        <dbReference type="ARBA" id="ARBA00023002"/>
    </source>
</evidence>
<dbReference type="Pfam" id="PF00067">
    <property type="entry name" value="p450"/>
    <property type="match status" value="1"/>
</dbReference>
<evidence type="ECO:0000256" key="3">
    <source>
        <dbReference type="ARBA" id="ARBA00022723"/>
    </source>
</evidence>